<dbReference type="OrthoDB" id="3822483at2"/>
<feature type="transmembrane region" description="Helical" evidence="1">
    <location>
        <begin position="36"/>
        <end position="55"/>
    </location>
</feature>
<feature type="transmembrane region" description="Helical" evidence="1">
    <location>
        <begin position="206"/>
        <end position="223"/>
    </location>
</feature>
<name>A0A2T0THQ3_9PSEU</name>
<comment type="caution">
    <text evidence="2">The sequence shown here is derived from an EMBL/GenBank/DDBJ whole genome shotgun (WGS) entry which is preliminary data.</text>
</comment>
<protein>
    <submittedName>
        <fullName evidence="2">ABC-2 type transport system permease protein</fullName>
    </submittedName>
</protein>
<dbReference type="GO" id="GO:0140359">
    <property type="term" value="F:ABC-type transporter activity"/>
    <property type="evidence" value="ECO:0007669"/>
    <property type="project" value="InterPro"/>
</dbReference>
<evidence type="ECO:0000256" key="1">
    <source>
        <dbReference type="SAM" id="Phobius"/>
    </source>
</evidence>
<organism evidence="2 3">
    <name type="scientific">Umezawaea tangerina</name>
    <dbReference type="NCBI Taxonomy" id="84725"/>
    <lineage>
        <taxon>Bacteria</taxon>
        <taxon>Bacillati</taxon>
        <taxon>Actinomycetota</taxon>
        <taxon>Actinomycetes</taxon>
        <taxon>Pseudonocardiales</taxon>
        <taxon>Pseudonocardiaceae</taxon>
        <taxon>Umezawaea</taxon>
    </lineage>
</organism>
<feature type="transmembrane region" description="Helical" evidence="1">
    <location>
        <begin position="78"/>
        <end position="104"/>
    </location>
</feature>
<feature type="transmembrane region" description="Helical" evidence="1">
    <location>
        <begin position="131"/>
        <end position="155"/>
    </location>
</feature>
<dbReference type="PANTHER" id="PTHR37305">
    <property type="entry name" value="INTEGRAL MEMBRANE PROTEIN-RELATED"/>
    <property type="match status" value="1"/>
</dbReference>
<dbReference type="AlphaFoldDB" id="A0A2T0THQ3"/>
<keyword evidence="1" id="KW-0472">Membrane</keyword>
<feature type="transmembrane region" description="Helical" evidence="1">
    <location>
        <begin position="175"/>
        <end position="199"/>
    </location>
</feature>
<dbReference type="Pfam" id="PF12679">
    <property type="entry name" value="ABC2_membrane_2"/>
    <property type="match status" value="1"/>
</dbReference>
<dbReference type="RefSeq" id="WP_106186751.1">
    <property type="nucleotide sequence ID" value="NZ_PVTF01000002.1"/>
</dbReference>
<proteinExistence type="predicted"/>
<keyword evidence="1" id="KW-1133">Transmembrane helix</keyword>
<keyword evidence="1" id="KW-0812">Transmembrane</keyword>
<dbReference type="GO" id="GO:0005886">
    <property type="term" value="C:plasma membrane"/>
    <property type="evidence" value="ECO:0007669"/>
    <property type="project" value="UniProtKB-SubCell"/>
</dbReference>
<evidence type="ECO:0000313" key="3">
    <source>
        <dbReference type="Proteomes" id="UP000239494"/>
    </source>
</evidence>
<dbReference type="EMBL" id="PVTF01000002">
    <property type="protein sequence ID" value="PRY45234.1"/>
    <property type="molecule type" value="Genomic_DNA"/>
</dbReference>
<dbReference type="Proteomes" id="UP000239494">
    <property type="component" value="Unassembled WGS sequence"/>
</dbReference>
<keyword evidence="3" id="KW-1185">Reference proteome</keyword>
<sequence>MSEVQDVDAVPGYRTSRTLRLGVELRRQLRRRRTKLLIALVAVLPVVLVLAFGMGDDPDPDKRGGTFADLAMVSAPNFVVYGFFVAGSFLLPLVVAVFFGDAVAGEASWSSLKYLLSIPVPRARLLRQKALAAGALSLFALVLFPVTSLLVGVIAYGAGDATSPTGDAVPFGKSLLAVVIATVYIVVQLSWMAGFTLFLSVSLDSPLGAVGGGVMAAILSQILDSITALDAARDYLPTHHAFAWIDVFSTDVDWTGMADGVLLSIGYTALFGVLAARRFARKDITS</sequence>
<dbReference type="PANTHER" id="PTHR37305:SF1">
    <property type="entry name" value="MEMBRANE PROTEIN"/>
    <property type="match status" value="1"/>
</dbReference>
<accession>A0A2T0THQ3</accession>
<feature type="transmembrane region" description="Helical" evidence="1">
    <location>
        <begin position="261"/>
        <end position="280"/>
    </location>
</feature>
<gene>
    <name evidence="2" type="ORF">CLV43_102799</name>
</gene>
<reference evidence="2 3" key="1">
    <citation type="submission" date="2018-03" db="EMBL/GenBank/DDBJ databases">
        <title>Genomic Encyclopedia of Archaeal and Bacterial Type Strains, Phase II (KMG-II): from individual species to whole genera.</title>
        <authorList>
            <person name="Goeker M."/>
        </authorList>
    </citation>
    <scope>NUCLEOTIDE SEQUENCE [LARGE SCALE GENOMIC DNA]</scope>
    <source>
        <strain evidence="2 3">DSM 44720</strain>
    </source>
</reference>
<evidence type="ECO:0000313" key="2">
    <source>
        <dbReference type="EMBL" id="PRY45234.1"/>
    </source>
</evidence>